<dbReference type="AlphaFoldDB" id="A0A0A9XD82"/>
<proteinExistence type="predicted"/>
<reference evidence="1" key="2">
    <citation type="submission" date="2014-07" db="EMBL/GenBank/DDBJ databases">
        <authorList>
            <person name="Hull J."/>
        </authorList>
    </citation>
    <scope>NUCLEOTIDE SEQUENCE</scope>
</reference>
<feature type="non-terminal residue" evidence="1">
    <location>
        <position position="1"/>
    </location>
</feature>
<organism evidence="1">
    <name type="scientific">Lygus hesperus</name>
    <name type="common">Western plant bug</name>
    <dbReference type="NCBI Taxonomy" id="30085"/>
    <lineage>
        <taxon>Eukaryota</taxon>
        <taxon>Metazoa</taxon>
        <taxon>Ecdysozoa</taxon>
        <taxon>Arthropoda</taxon>
        <taxon>Hexapoda</taxon>
        <taxon>Insecta</taxon>
        <taxon>Pterygota</taxon>
        <taxon>Neoptera</taxon>
        <taxon>Paraneoptera</taxon>
        <taxon>Hemiptera</taxon>
        <taxon>Heteroptera</taxon>
        <taxon>Panheteroptera</taxon>
        <taxon>Cimicomorpha</taxon>
        <taxon>Miridae</taxon>
        <taxon>Mirini</taxon>
        <taxon>Lygus</taxon>
    </lineage>
</organism>
<reference evidence="1" key="1">
    <citation type="journal article" date="2014" name="PLoS ONE">
        <title>Transcriptome-Based Identification of ABC Transporters in the Western Tarnished Plant Bug Lygus hesperus.</title>
        <authorList>
            <person name="Hull J.J."/>
            <person name="Chaney K."/>
            <person name="Geib S.M."/>
            <person name="Fabrick J.A."/>
            <person name="Brent C.S."/>
            <person name="Walsh D."/>
            <person name="Lavine L.C."/>
        </authorList>
    </citation>
    <scope>NUCLEOTIDE SEQUENCE</scope>
</reference>
<accession>A0A0A9XD82</accession>
<name>A0A0A9XD82_LYGHE</name>
<evidence type="ECO:0000313" key="1">
    <source>
        <dbReference type="EMBL" id="JAG16768.1"/>
    </source>
</evidence>
<gene>
    <name evidence="1" type="ORF">CM83_99750</name>
</gene>
<sequence length="135" mass="15518">DTRHLQPQRAKTVPLIKAPPLLKSGRMNRKHHVFQKPSTNQVMQIRAMQTQASAAPAFEPLFRKTIPTLSCASRNWKNKEAPLLPGNTPKFPQRAQYTSGFRSSNQHQWPELNDICQVCATNCTLYDWYCRIVRS</sequence>
<dbReference type="EMBL" id="GBHO01026836">
    <property type="protein sequence ID" value="JAG16768.1"/>
    <property type="molecule type" value="Transcribed_RNA"/>
</dbReference>
<protein>
    <submittedName>
        <fullName evidence="1">E3 ubiquitin-protein ligase listerin</fullName>
    </submittedName>
</protein>